<dbReference type="PANTHER" id="PTHR35814:SF1">
    <property type="entry name" value="GLUTATHIONE S-TRANSFERASE-RELATED"/>
    <property type="match status" value="1"/>
</dbReference>
<dbReference type="Gene3D" id="1.20.120.550">
    <property type="entry name" value="Membrane associated eicosanoid/glutathione metabolism-like domain"/>
    <property type="match status" value="1"/>
</dbReference>
<dbReference type="Pfam" id="PF01124">
    <property type="entry name" value="MAPEG"/>
    <property type="match status" value="1"/>
</dbReference>
<evidence type="ECO:0000256" key="1">
    <source>
        <dbReference type="ARBA" id="ARBA00004370"/>
    </source>
</evidence>
<feature type="transmembrane region" description="Helical" evidence="5">
    <location>
        <begin position="106"/>
        <end position="125"/>
    </location>
</feature>
<keyword evidence="2 5" id="KW-0812">Transmembrane</keyword>
<dbReference type="RefSeq" id="WP_175423694.1">
    <property type="nucleotide sequence ID" value="NZ_CP040709.1"/>
</dbReference>
<evidence type="ECO:0000256" key="3">
    <source>
        <dbReference type="ARBA" id="ARBA00022989"/>
    </source>
</evidence>
<comment type="caution">
    <text evidence="6">The sequence shown here is derived from an EMBL/GenBank/DDBJ whole genome shotgun (WGS) entry which is preliminary data.</text>
</comment>
<evidence type="ECO:0000313" key="7">
    <source>
        <dbReference type="Proteomes" id="UP000554837"/>
    </source>
</evidence>
<dbReference type="EMBL" id="JACHHO010000001">
    <property type="protein sequence ID" value="MBB5203148.1"/>
    <property type="molecule type" value="Genomic_DNA"/>
</dbReference>
<sequence length="129" mass="13740">MQSVSITLTLLGLLAVAQVPLTMMVGLTRAAKQISFLDGGDDTMLRRMRAHGNFVENVPMALLVIGAAEWTGAPNWMVLACALSLVAGRSLHAWSLLCRGPVLTRAIAMLMTLAPMAVGGLWLLAAQLR</sequence>
<accession>A0A840S165</accession>
<gene>
    <name evidence="6" type="ORF">HNQ51_000441</name>
</gene>
<evidence type="ECO:0000256" key="4">
    <source>
        <dbReference type="ARBA" id="ARBA00023136"/>
    </source>
</evidence>
<evidence type="ECO:0000256" key="2">
    <source>
        <dbReference type="ARBA" id="ARBA00022692"/>
    </source>
</evidence>
<evidence type="ECO:0000256" key="5">
    <source>
        <dbReference type="SAM" id="Phobius"/>
    </source>
</evidence>
<dbReference type="InterPro" id="IPR023352">
    <property type="entry name" value="MAPEG-like_dom_sf"/>
</dbReference>
<comment type="subcellular location">
    <subcellularLocation>
        <location evidence="1">Membrane</location>
    </subcellularLocation>
</comment>
<dbReference type="SUPFAM" id="SSF161084">
    <property type="entry name" value="MAPEG domain-like"/>
    <property type="match status" value="1"/>
</dbReference>
<organism evidence="6 7">
    <name type="scientific">Inhella inkyongensis</name>
    <dbReference type="NCBI Taxonomy" id="392593"/>
    <lineage>
        <taxon>Bacteria</taxon>
        <taxon>Pseudomonadati</taxon>
        <taxon>Pseudomonadota</taxon>
        <taxon>Betaproteobacteria</taxon>
        <taxon>Burkholderiales</taxon>
        <taxon>Sphaerotilaceae</taxon>
        <taxon>Inhella</taxon>
    </lineage>
</organism>
<protein>
    <recommendedName>
        <fullName evidence="8">MAPEG family protein</fullName>
    </recommendedName>
</protein>
<reference evidence="6 7" key="1">
    <citation type="submission" date="2020-08" db="EMBL/GenBank/DDBJ databases">
        <title>Genomic Encyclopedia of Type Strains, Phase IV (KMG-IV): sequencing the most valuable type-strain genomes for metagenomic binning, comparative biology and taxonomic classification.</title>
        <authorList>
            <person name="Goeker M."/>
        </authorList>
    </citation>
    <scope>NUCLEOTIDE SEQUENCE [LARGE SCALE GENOMIC DNA]</scope>
    <source>
        <strain evidence="6 7">DSM 23958</strain>
    </source>
</reference>
<dbReference type="Proteomes" id="UP000554837">
    <property type="component" value="Unassembled WGS sequence"/>
</dbReference>
<keyword evidence="7" id="KW-1185">Reference proteome</keyword>
<name>A0A840S165_9BURK</name>
<dbReference type="PANTHER" id="PTHR35814">
    <property type="match status" value="1"/>
</dbReference>
<keyword evidence="4 5" id="KW-0472">Membrane</keyword>
<dbReference type="GO" id="GO:0016020">
    <property type="term" value="C:membrane"/>
    <property type="evidence" value="ECO:0007669"/>
    <property type="project" value="UniProtKB-SubCell"/>
</dbReference>
<evidence type="ECO:0000313" key="6">
    <source>
        <dbReference type="EMBL" id="MBB5203148.1"/>
    </source>
</evidence>
<dbReference type="InterPro" id="IPR001129">
    <property type="entry name" value="Membr-assoc_MAPEG"/>
</dbReference>
<evidence type="ECO:0008006" key="8">
    <source>
        <dbReference type="Google" id="ProtNLM"/>
    </source>
</evidence>
<dbReference type="AlphaFoldDB" id="A0A840S165"/>
<proteinExistence type="predicted"/>
<keyword evidence="3 5" id="KW-1133">Transmembrane helix</keyword>